<proteinExistence type="predicted"/>
<organism evidence="1 2">
    <name type="scientific">Colwellia psychrerythraea</name>
    <name type="common">Vibrio psychroerythus</name>
    <dbReference type="NCBI Taxonomy" id="28229"/>
    <lineage>
        <taxon>Bacteria</taxon>
        <taxon>Pseudomonadati</taxon>
        <taxon>Pseudomonadota</taxon>
        <taxon>Gammaproteobacteria</taxon>
        <taxon>Alteromonadales</taxon>
        <taxon>Colwelliaceae</taxon>
        <taxon>Colwellia</taxon>
    </lineage>
</organism>
<dbReference type="Proteomes" id="UP000029868">
    <property type="component" value="Unassembled WGS sequence"/>
</dbReference>
<gene>
    <name evidence="1" type="ORF">GAB14E_0375</name>
</gene>
<dbReference type="OrthoDB" id="6228730at2"/>
<dbReference type="AlphaFoldDB" id="A0A099L3H7"/>
<accession>A0A099L3H7</accession>
<dbReference type="RefSeq" id="WP_156115667.1">
    <property type="nucleotide sequence ID" value="NZ_JQEC01000011.1"/>
</dbReference>
<reference evidence="1 2" key="1">
    <citation type="submission" date="2014-08" db="EMBL/GenBank/DDBJ databases">
        <title>Genomic and Phenotypic Diversity of Colwellia psychrerythraea strains from Disparate Marine Basins.</title>
        <authorList>
            <person name="Techtmann S.M."/>
            <person name="Stelling S.C."/>
            <person name="Utturkar S.M."/>
            <person name="Alshibli N."/>
            <person name="Harris A."/>
            <person name="Brown S.D."/>
            <person name="Hazen T.C."/>
        </authorList>
    </citation>
    <scope>NUCLEOTIDE SEQUENCE [LARGE SCALE GENOMIC DNA]</scope>
    <source>
        <strain evidence="1 2">GAB14E</strain>
    </source>
</reference>
<name>A0A099L3H7_COLPS</name>
<evidence type="ECO:0000313" key="1">
    <source>
        <dbReference type="EMBL" id="KGJ96428.1"/>
    </source>
</evidence>
<evidence type="ECO:0000313" key="2">
    <source>
        <dbReference type="Proteomes" id="UP000029868"/>
    </source>
</evidence>
<protein>
    <submittedName>
        <fullName evidence="1">Uncharacterized protein</fullName>
    </submittedName>
</protein>
<comment type="caution">
    <text evidence="1">The sequence shown here is derived from an EMBL/GenBank/DDBJ whole genome shotgun (WGS) entry which is preliminary data.</text>
</comment>
<sequence length="45" mass="4774">MNNSSSRGFKLTTVIFAVLIMAVGAILSGNSVADDMDVEISQLEE</sequence>
<dbReference type="EMBL" id="JQEC01000011">
    <property type="protein sequence ID" value="KGJ96428.1"/>
    <property type="molecule type" value="Genomic_DNA"/>
</dbReference>